<keyword evidence="1" id="KW-0472">Membrane</keyword>
<evidence type="ECO:0000256" key="2">
    <source>
        <dbReference type="SAM" id="SignalP"/>
    </source>
</evidence>
<gene>
    <name evidence="3" type="ORF">SAMN04488115_105231</name>
</gene>
<dbReference type="AlphaFoldDB" id="A0A1H6A577"/>
<accession>A0A1H6A577</accession>
<evidence type="ECO:0000313" key="3">
    <source>
        <dbReference type="EMBL" id="SEG43889.1"/>
    </source>
</evidence>
<keyword evidence="4" id="KW-1185">Reference proteome</keyword>
<dbReference type="Pfam" id="PF04241">
    <property type="entry name" value="DUF423"/>
    <property type="match status" value="1"/>
</dbReference>
<feature type="signal peptide" evidence="2">
    <location>
        <begin position="1"/>
        <end position="25"/>
    </location>
</feature>
<dbReference type="RefSeq" id="WP_103873125.1">
    <property type="nucleotide sequence ID" value="NZ_FNUY01000005.1"/>
</dbReference>
<feature type="transmembrane region" description="Helical" evidence="1">
    <location>
        <begin position="63"/>
        <end position="81"/>
    </location>
</feature>
<evidence type="ECO:0000256" key="1">
    <source>
        <dbReference type="SAM" id="Phobius"/>
    </source>
</evidence>
<feature type="transmembrane region" description="Helical" evidence="1">
    <location>
        <begin position="101"/>
        <end position="119"/>
    </location>
</feature>
<sequence length="127" mass="12889">MTAARIHLTLAALMGLAGVALLAAAAHVTGTTNVQTAGQMLLFHAPVILGATVARRTGLLQDVVARVALSAMILGVALFAADLARRGFGSEKLFEGAAPAGGFLMLGGWLVLALSALFAPRGDRRAA</sequence>
<dbReference type="OrthoDB" id="7173378at2"/>
<dbReference type="InterPro" id="IPR006696">
    <property type="entry name" value="DUF423"/>
</dbReference>
<keyword evidence="2" id="KW-0732">Signal</keyword>
<keyword evidence="1" id="KW-0812">Transmembrane</keyword>
<dbReference type="EMBL" id="FNUY01000005">
    <property type="protein sequence ID" value="SEG43889.1"/>
    <property type="molecule type" value="Genomic_DNA"/>
</dbReference>
<evidence type="ECO:0000313" key="4">
    <source>
        <dbReference type="Proteomes" id="UP000236743"/>
    </source>
</evidence>
<feature type="transmembrane region" description="Helical" evidence="1">
    <location>
        <begin position="36"/>
        <end position="54"/>
    </location>
</feature>
<name>A0A1H6A577_9HYPH</name>
<proteinExistence type="predicted"/>
<keyword evidence="1" id="KW-1133">Transmembrane helix</keyword>
<protein>
    <submittedName>
        <fullName evidence="3">Uncharacterized membrane protein YgdD, TMEM256/DUF423 family</fullName>
    </submittedName>
</protein>
<organism evidence="3 4">
    <name type="scientific">Bosea lathyri</name>
    <dbReference type="NCBI Taxonomy" id="1036778"/>
    <lineage>
        <taxon>Bacteria</taxon>
        <taxon>Pseudomonadati</taxon>
        <taxon>Pseudomonadota</taxon>
        <taxon>Alphaproteobacteria</taxon>
        <taxon>Hyphomicrobiales</taxon>
        <taxon>Boseaceae</taxon>
        <taxon>Bosea</taxon>
    </lineage>
</organism>
<feature type="chain" id="PRO_5009292264" evidence="2">
    <location>
        <begin position="26"/>
        <end position="127"/>
    </location>
</feature>
<reference evidence="3 4" key="1">
    <citation type="submission" date="2016-10" db="EMBL/GenBank/DDBJ databases">
        <authorList>
            <person name="de Groot N.N."/>
        </authorList>
    </citation>
    <scope>NUCLEOTIDE SEQUENCE [LARGE SCALE GENOMIC DNA]</scope>
    <source>
        <strain evidence="3 4">DSM 26656</strain>
    </source>
</reference>
<dbReference type="Proteomes" id="UP000236743">
    <property type="component" value="Unassembled WGS sequence"/>
</dbReference>